<evidence type="ECO:0000256" key="7">
    <source>
        <dbReference type="ARBA" id="ARBA00023242"/>
    </source>
</evidence>
<dbReference type="PANTHER" id="PTHR10015:SF334">
    <property type="entry name" value="HEAT STRESS TRANSCRIPTION FACTOR A-6B"/>
    <property type="match status" value="1"/>
</dbReference>
<evidence type="ECO:0000256" key="8">
    <source>
        <dbReference type="ARBA" id="ARBA00061350"/>
    </source>
</evidence>
<keyword evidence="13" id="KW-1185">Reference proteome</keyword>
<evidence type="ECO:0000256" key="2">
    <source>
        <dbReference type="ARBA" id="ARBA00022553"/>
    </source>
</evidence>
<dbReference type="PANTHER" id="PTHR10015">
    <property type="entry name" value="HEAT SHOCK TRANSCRIPTION FACTOR"/>
    <property type="match status" value="1"/>
</dbReference>
<dbReference type="GO" id="GO:0003700">
    <property type="term" value="F:DNA-binding transcription factor activity"/>
    <property type="evidence" value="ECO:0007669"/>
    <property type="project" value="InterPro"/>
</dbReference>
<dbReference type="Proteomes" id="UP001457282">
    <property type="component" value="Unassembled WGS sequence"/>
</dbReference>
<evidence type="ECO:0000256" key="5">
    <source>
        <dbReference type="ARBA" id="ARBA00023125"/>
    </source>
</evidence>
<feature type="region of interest" description="Disordered" evidence="10">
    <location>
        <begin position="275"/>
        <end position="303"/>
    </location>
</feature>
<keyword evidence="5" id="KW-0238">DNA-binding</keyword>
<keyword evidence="9" id="KW-0175">Coiled coil</keyword>
<keyword evidence="4" id="KW-0346">Stress response</keyword>
<evidence type="ECO:0000313" key="13">
    <source>
        <dbReference type="Proteomes" id="UP001457282"/>
    </source>
</evidence>
<dbReference type="Gene3D" id="1.10.10.10">
    <property type="entry name" value="Winged helix-like DNA-binding domain superfamily/Winged helix DNA-binding domain"/>
    <property type="match status" value="1"/>
</dbReference>
<gene>
    <name evidence="12" type="ORF">M0R45_019905</name>
</gene>
<keyword evidence="3" id="KW-0805">Transcription regulation</keyword>
<comment type="caution">
    <text evidence="12">The sequence shown here is derived from an EMBL/GenBank/DDBJ whole genome shotgun (WGS) entry which is preliminary data.</text>
</comment>
<comment type="similarity">
    <text evidence="8">Belongs to the HSF family. Class A subfamily.</text>
</comment>
<evidence type="ECO:0000256" key="6">
    <source>
        <dbReference type="ARBA" id="ARBA00023163"/>
    </source>
</evidence>
<dbReference type="EMBL" id="JBEDUW010000004">
    <property type="protein sequence ID" value="KAK9932680.1"/>
    <property type="molecule type" value="Genomic_DNA"/>
</dbReference>
<dbReference type="SUPFAM" id="SSF46785">
    <property type="entry name" value="Winged helix' DNA-binding domain"/>
    <property type="match status" value="1"/>
</dbReference>
<dbReference type="InterPro" id="IPR036388">
    <property type="entry name" value="WH-like_DNA-bd_sf"/>
</dbReference>
<comment type="subcellular location">
    <subcellularLocation>
        <location evidence="1">Nucleus</location>
    </subcellularLocation>
</comment>
<dbReference type="FunFam" id="1.10.10.10:FF:000057">
    <property type="entry name" value="Heat shock transcription factor 1"/>
    <property type="match status" value="1"/>
</dbReference>
<evidence type="ECO:0000313" key="12">
    <source>
        <dbReference type="EMBL" id="KAK9932680.1"/>
    </source>
</evidence>
<dbReference type="Pfam" id="PF00447">
    <property type="entry name" value="HSF_DNA-bind"/>
    <property type="match status" value="1"/>
</dbReference>
<evidence type="ECO:0000256" key="4">
    <source>
        <dbReference type="ARBA" id="ARBA00023016"/>
    </source>
</evidence>
<dbReference type="PROSITE" id="PS00434">
    <property type="entry name" value="HSF_DOMAIN"/>
    <property type="match status" value="1"/>
</dbReference>
<keyword evidence="7" id="KW-0539">Nucleus</keyword>
<feature type="domain" description="HSF-type DNA-binding" evidence="11">
    <location>
        <begin position="66"/>
        <end position="90"/>
    </location>
</feature>
<feature type="coiled-coil region" evidence="9">
    <location>
        <begin position="139"/>
        <end position="180"/>
    </location>
</feature>
<proteinExistence type="inferred from homology"/>
<keyword evidence="2" id="KW-0597">Phosphoprotein</keyword>
<dbReference type="SMART" id="SM00415">
    <property type="entry name" value="HSF"/>
    <property type="match status" value="1"/>
</dbReference>
<evidence type="ECO:0000259" key="11">
    <source>
        <dbReference type="PROSITE" id="PS00434"/>
    </source>
</evidence>
<dbReference type="GO" id="GO:0005634">
    <property type="term" value="C:nucleus"/>
    <property type="evidence" value="ECO:0007669"/>
    <property type="project" value="UniProtKB-SubCell"/>
</dbReference>
<keyword evidence="6" id="KW-0804">Transcription</keyword>
<dbReference type="InterPro" id="IPR000232">
    <property type="entry name" value="HSF_DNA-bd"/>
</dbReference>
<sequence length="303" mass="35214">MNPQGQVEEAPLPVPMERLKDRGPPPFINKTYEMVDDSTTNHIVSWSRENNSFVVWDLQDFSINLLPKYFKHNNFSSFVRQLNTYGFKKVDTDRWEFAHEGFLRGQKHLLKNIRRKRTFHNIPHASKQALDSCIKVESFGSLEREIDELRRDKEVLTGELEKLTEQLQTTRAHLHGMEDKLKRSKMKQQQMMNFLARAMQNPNFVQQLAHMDRKKQVEEAITKKRRLSIAGPSSVEGGELGQGGSFVNVEPQQYGDISELDVSELDKFVMNMLETDEKQKVHGGKECMDKEEEHESRGKDLPK</sequence>
<evidence type="ECO:0000256" key="3">
    <source>
        <dbReference type="ARBA" id="ARBA00023015"/>
    </source>
</evidence>
<evidence type="ECO:0000256" key="1">
    <source>
        <dbReference type="ARBA" id="ARBA00004123"/>
    </source>
</evidence>
<protein>
    <recommendedName>
        <fullName evidence="11">HSF-type DNA-binding domain-containing protein</fullName>
    </recommendedName>
</protein>
<name>A0AAW1X8G9_RUBAR</name>
<reference evidence="12 13" key="1">
    <citation type="journal article" date="2023" name="G3 (Bethesda)">
        <title>A chromosome-length genome assembly and annotation of blackberry (Rubus argutus, cv. 'Hillquist').</title>
        <authorList>
            <person name="Bruna T."/>
            <person name="Aryal R."/>
            <person name="Dudchenko O."/>
            <person name="Sargent D.J."/>
            <person name="Mead D."/>
            <person name="Buti M."/>
            <person name="Cavallini A."/>
            <person name="Hytonen T."/>
            <person name="Andres J."/>
            <person name="Pham M."/>
            <person name="Weisz D."/>
            <person name="Mascagni F."/>
            <person name="Usai G."/>
            <person name="Natali L."/>
            <person name="Bassil N."/>
            <person name="Fernandez G.E."/>
            <person name="Lomsadze A."/>
            <person name="Armour M."/>
            <person name="Olukolu B."/>
            <person name="Poorten T."/>
            <person name="Britton C."/>
            <person name="Davik J."/>
            <person name="Ashrafi H."/>
            <person name="Aiden E.L."/>
            <person name="Borodovsky M."/>
            <person name="Worthington M."/>
        </authorList>
    </citation>
    <scope>NUCLEOTIDE SEQUENCE [LARGE SCALE GENOMIC DNA]</scope>
    <source>
        <strain evidence="12">PI 553951</strain>
    </source>
</reference>
<dbReference type="GO" id="GO:0000978">
    <property type="term" value="F:RNA polymerase II cis-regulatory region sequence-specific DNA binding"/>
    <property type="evidence" value="ECO:0007669"/>
    <property type="project" value="TreeGrafter"/>
</dbReference>
<dbReference type="InterPro" id="IPR036390">
    <property type="entry name" value="WH_DNA-bd_sf"/>
</dbReference>
<accession>A0AAW1X8G9</accession>
<dbReference type="PRINTS" id="PR00056">
    <property type="entry name" value="HSFDOMAIN"/>
</dbReference>
<organism evidence="12 13">
    <name type="scientific">Rubus argutus</name>
    <name type="common">Southern blackberry</name>
    <dbReference type="NCBI Taxonomy" id="59490"/>
    <lineage>
        <taxon>Eukaryota</taxon>
        <taxon>Viridiplantae</taxon>
        <taxon>Streptophyta</taxon>
        <taxon>Embryophyta</taxon>
        <taxon>Tracheophyta</taxon>
        <taxon>Spermatophyta</taxon>
        <taxon>Magnoliopsida</taxon>
        <taxon>eudicotyledons</taxon>
        <taxon>Gunneridae</taxon>
        <taxon>Pentapetalae</taxon>
        <taxon>rosids</taxon>
        <taxon>fabids</taxon>
        <taxon>Rosales</taxon>
        <taxon>Rosaceae</taxon>
        <taxon>Rosoideae</taxon>
        <taxon>Rosoideae incertae sedis</taxon>
        <taxon>Rubus</taxon>
    </lineage>
</organism>
<dbReference type="AlphaFoldDB" id="A0AAW1X8G9"/>
<evidence type="ECO:0000256" key="9">
    <source>
        <dbReference type="SAM" id="Coils"/>
    </source>
</evidence>
<dbReference type="GO" id="GO:0034605">
    <property type="term" value="P:cellular response to heat"/>
    <property type="evidence" value="ECO:0007669"/>
    <property type="project" value="TreeGrafter"/>
</dbReference>
<evidence type="ECO:0000256" key="10">
    <source>
        <dbReference type="SAM" id="MobiDB-lite"/>
    </source>
</evidence>
<dbReference type="GO" id="GO:0006357">
    <property type="term" value="P:regulation of transcription by RNA polymerase II"/>
    <property type="evidence" value="ECO:0007669"/>
    <property type="project" value="TreeGrafter"/>
</dbReference>